<name>A0A7U8C3Z2_NEPCE</name>
<dbReference type="InterPro" id="IPR003200">
    <property type="entry name" value="Nict_dMeBzImd_PRibTrfase"/>
</dbReference>
<comment type="similarity">
    <text evidence="2 10">Belongs to the CobT family.</text>
</comment>
<dbReference type="SUPFAM" id="SSF52733">
    <property type="entry name" value="Nicotinate mononucleotide:5,6-dimethylbenzimidazole phosphoribosyltransferase (CobT)"/>
    <property type="match status" value="1"/>
</dbReference>
<dbReference type="Proteomes" id="UP000002171">
    <property type="component" value="Unassembled WGS sequence"/>
</dbReference>
<evidence type="ECO:0000313" key="11">
    <source>
        <dbReference type="EMBL" id="EAR61083.1"/>
    </source>
</evidence>
<sequence length="350" mass="36717">MNLEQWRSLTVKQLDQEAKQAAELHQAQLTKPPGSLGMLESLVVDLAAMQGTVFPRCDNVHISIFAADHGVACQGVSAFPQDVTAQMVLNFAQGGAAVAVLAKQMGANFEVINLGTVKPTMHPGIINQIIAEQSGDISQTAAMTEEQLLQGLQAGKQAVDRAIALKSKLFIAGEMGIANTTSATALLASLLELNAEDVTGPGTGVSGSRLEHKASIVAQALTLHQGINDPFELLRCLGGFEIVAMCGAYIRAAEKGLPVLVDGFISSASALLACKVNPEVRKWLLFGHCSAEPFHSKVLQELDVEPILMMGMRLGEGSGAAMAVSILRAACELHSSMATFSDAGVSNSGE</sequence>
<keyword evidence="12" id="KW-1185">Reference proteome</keyword>
<dbReference type="Pfam" id="PF02277">
    <property type="entry name" value="DBI_PRT"/>
    <property type="match status" value="1"/>
</dbReference>
<dbReference type="GO" id="GO:0008939">
    <property type="term" value="F:nicotinate-nucleotide-dimethylbenzimidazole phosphoribosyltransferase activity"/>
    <property type="evidence" value="ECO:0007669"/>
    <property type="project" value="UniProtKB-UniRule"/>
</dbReference>
<evidence type="ECO:0000256" key="2">
    <source>
        <dbReference type="ARBA" id="ARBA00007110"/>
    </source>
</evidence>
<evidence type="ECO:0000256" key="9">
    <source>
        <dbReference type="ARBA" id="ARBA00047340"/>
    </source>
</evidence>
<dbReference type="PANTHER" id="PTHR43463">
    <property type="entry name" value="NICOTINATE-NUCLEOTIDE--DIMETHYLBENZIMIDAZOLE PHOSPHORIBOSYLTRANSFERASE"/>
    <property type="match status" value="1"/>
</dbReference>
<evidence type="ECO:0000256" key="5">
    <source>
        <dbReference type="ARBA" id="ARBA00022573"/>
    </source>
</evidence>
<comment type="pathway">
    <text evidence="1 10">Nucleoside biosynthesis; alpha-ribazole biosynthesis; alpha-ribazole from 5,6-dimethylbenzimidazole: step 1/2.</text>
</comment>
<evidence type="ECO:0000256" key="8">
    <source>
        <dbReference type="ARBA" id="ARBA00030686"/>
    </source>
</evidence>
<dbReference type="CDD" id="cd02439">
    <property type="entry name" value="DMB-PRT_CobT"/>
    <property type="match status" value="1"/>
</dbReference>
<dbReference type="InterPro" id="IPR023195">
    <property type="entry name" value="Nict_dMeBzImd_PRibTrfase_N"/>
</dbReference>
<comment type="function">
    <text evidence="10">Catalyzes the synthesis of alpha-ribazole-5'-phosphate from nicotinate mononucleotide (NAMN) and 5,6-dimethylbenzimidazole (DMB).</text>
</comment>
<dbReference type="Gene3D" id="3.40.50.10210">
    <property type="match status" value="1"/>
</dbReference>
<feature type="active site" description="Proton acceptor" evidence="10">
    <location>
        <position position="316"/>
    </location>
</feature>
<proteinExistence type="inferred from homology"/>
<dbReference type="AlphaFoldDB" id="A0A7U8C3Z2"/>
<dbReference type="EMBL" id="AAOW01000011">
    <property type="protein sequence ID" value="EAR61083.1"/>
    <property type="molecule type" value="Genomic_DNA"/>
</dbReference>
<dbReference type="GO" id="GO:0009236">
    <property type="term" value="P:cobalamin biosynthetic process"/>
    <property type="evidence" value="ECO:0007669"/>
    <property type="project" value="UniProtKB-UniRule"/>
</dbReference>
<evidence type="ECO:0000256" key="7">
    <source>
        <dbReference type="ARBA" id="ARBA00022679"/>
    </source>
</evidence>
<evidence type="ECO:0000256" key="3">
    <source>
        <dbReference type="ARBA" id="ARBA00011991"/>
    </source>
</evidence>
<dbReference type="Gene3D" id="1.10.1610.10">
    <property type="match status" value="1"/>
</dbReference>
<dbReference type="FunFam" id="3.40.50.10210:FF:000001">
    <property type="entry name" value="Nicotinate-nucleotide--dimethylbenzimidazole phosphoribosyltransferase"/>
    <property type="match status" value="1"/>
</dbReference>
<gene>
    <name evidence="10" type="primary">cobT</name>
    <name evidence="11" type="ORF">MED92_01699</name>
</gene>
<comment type="catalytic activity">
    <reaction evidence="9 10">
        <text>5,6-dimethylbenzimidazole + nicotinate beta-D-ribonucleotide = alpha-ribazole 5'-phosphate + nicotinate + H(+)</text>
        <dbReference type="Rhea" id="RHEA:11196"/>
        <dbReference type="ChEBI" id="CHEBI:15378"/>
        <dbReference type="ChEBI" id="CHEBI:15890"/>
        <dbReference type="ChEBI" id="CHEBI:32544"/>
        <dbReference type="ChEBI" id="CHEBI:57502"/>
        <dbReference type="ChEBI" id="CHEBI:57918"/>
        <dbReference type="EC" id="2.4.2.21"/>
    </reaction>
</comment>
<protein>
    <recommendedName>
        <fullName evidence="4 10">Nicotinate-nucleotide--dimethylbenzimidazole phosphoribosyltransferase</fullName>
        <shortName evidence="10">NN:DBI PRT</shortName>
        <ecNumber evidence="3 10">2.4.2.21</ecNumber>
    </recommendedName>
    <alternativeName>
        <fullName evidence="8 10">N(1)-alpha-phosphoribosyltransferase</fullName>
    </alternativeName>
</protein>
<comment type="caution">
    <text evidence="11">The sequence shown here is derived from an EMBL/GenBank/DDBJ whole genome shotgun (WGS) entry which is preliminary data.</text>
</comment>
<dbReference type="NCBIfam" id="TIGR03160">
    <property type="entry name" value="cobT_DBIPRT"/>
    <property type="match status" value="1"/>
</dbReference>
<dbReference type="RefSeq" id="WP_007022359.1">
    <property type="nucleotide sequence ID" value="NZ_CH724127.1"/>
</dbReference>
<dbReference type="InterPro" id="IPR036087">
    <property type="entry name" value="Nict_dMeBzImd_PRibTrfase_sf"/>
</dbReference>
<accession>A0A7U8C3Z2</accession>
<dbReference type="InterPro" id="IPR017846">
    <property type="entry name" value="Nict_dMeBzImd_PRibTrfase_bact"/>
</dbReference>
<reference evidence="11 12" key="1">
    <citation type="submission" date="2006-02" db="EMBL/GenBank/DDBJ databases">
        <authorList>
            <person name="Pinhassi J."/>
            <person name="Pedros-Alio C."/>
            <person name="Ferriera S."/>
            <person name="Johnson J."/>
            <person name="Kravitz S."/>
            <person name="Halpern A."/>
            <person name="Remington K."/>
            <person name="Beeson K."/>
            <person name="Tran B."/>
            <person name="Rogers Y.-H."/>
            <person name="Friedman R."/>
            <person name="Venter J.C."/>
        </authorList>
    </citation>
    <scope>NUCLEOTIDE SEQUENCE [LARGE SCALE GENOMIC DNA]</scope>
    <source>
        <strain evidence="11 12">MED92</strain>
    </source>
</reference>
<evidence type="ECO:0000313" key="12">
    <source>
        <dbReference type="Proteomes" id="UP000002171"/>
    </source>
</evidence>
<dbReference type="UniPathway" id="UPA00061">
    <property type="reaction ID" value="UER00516"/>
</dbReference>
<keyword evidence="7 10" id="KW-0808">Transferase</keyword>
<evidence type="ECO:0000256" key="1">
    <source>
        <dbReference type="ARBA" id="ARBA00005049"/>
    </source>
</evidence>
<keyword evidence="5 10" id="KW-0169">Cobalamin biosynthesis</keyword>
<dbReference type="EC" id="2.4.2.21" evidence="3 10"/>
<evidence type="ECO:0000256" key="6">
    <source>
        <dbReference type="ARBA" id="ARBA00022676"/>
    </source>
</evidence>
<dbReference type="PANTHER" id="PTHR43463:SF1">
    <property type="entry name" value="NICOTINATE-NUCLEOTIDE--DIMETHYLBENZIMIDAZOLE PHOSPHORIBOSYLTRANSFERASE"/>
    <property type="match status" value="1"/>
</dbReference>
<evidence type="ECO:0000256" key="4">
    <source>
        <dbReference type="ARBA" id="ARBA00015486"/>
    </source>
</evidence>
<dbReference type="HAMAP" id="MF_00230">
    <property type="entry name" value="CobT"/>
    <property type="match status" value="1"/>
</dbReference>
<dbReference type="NCBIfam" id="NF000996">
    <property type="entry name" value="PRK00105.1"/>
    <property type="match status" value="1"/>
</dbReference>
<keyword evidence="6 10" id="KW-0328">Glycosyltransferase</keyword>
<dbReference type="OrthoDB" id="9781491at2"/>
<evidence type="ECO:0000256" key="10">
    <source>
        <dbReference type="HAMAP-Rule" id="MF_00230"/>
    </source>
</evidence>
<organism evidence="11 12">
    <name type="scientific">Neptuniibacter caesariensis</name>
    <dbReference type="NCBI Taxonomy" id="207954"/>
    <lineage>
        <taxon>Bacteria</taxon>
        <taxon>Pseudomonadati</taxon>
        <taxon>Pseudomonadota</taxon>
        <taxon>Gammaproteobacteria</taxon>
        <taxon>Oceanospirillales</taxon>
        <taxon>Oceanospirillaceae</taxon>
        <taxon>Neptuniibacter</taxon>
    </lineage>
</organism>